<sequence length="160" mass="17176">MDWTQDQYVTLTDLASGQNLALRSGGKHLGVVTESGAPVELCEPVEDASWPAGWDTAEVRNTQKWVLTPVQTGHELRGELGSRTGDGCCSGEERQSEEMGIKELAPHEDEKPKATKLTCIISPALTNQQLCVQGDIVGAISSDAAPSGAVFQLEPIFRLD</sequence>
<accession>A0A8G2HR94</accession>
<evidence type="ECO:0000313" key="2">
    <source>
        <dbReference type="Proteomes" id="UP000255284"/>
    </source>
</evidence>
<comment type="caution">
    <text evidence="1">The sequence shown here is derived from an EMBL/GenBank/DDBJ whole genome shotgun (WGS) entry which is preliminary data.</text>
</comment>
<dbReference type="EMBL" id="UGGQ01000003">
    <property type="protein sequence ID" value="STO09676.1"/>
    <property type="molecule type" value="Genomic_DNA"/>
</dbReference>
<protein>
    <submittedName>
        <fullName evidence="1">Uncharacterized protein</fullName>
    </submittedName>
</protein>
<dbReference type="Gene3D" id="2.80.10.50">
    <property type="match status" value="1"/>
</dbReference>
<dbReference type="AlphaFoldDB" id="A0A8G2HR94"/>
<gene>
    <name evidence="1" type="ORF">NCTC11819_00009</name>
</gene>
<reference evidence="1 2" key="1">
    <citation type="submission" date="2018-06" db="EMBL/GenBank/DDBJ databases">
        <authorList>
            <consortium name="Pathogen Informatics"/>
            <person name="Doyle S."/>
        </authorList>
    </citation>
    <scope>NUCLEOTIDE SEQUENCE [LARGE SCALE GENOMIC DNA]</scope>
    <source>
        <strain evidence="1 2">NCTC11819</strain>
    </source>
</reference>
<proteinExistence type="predicted"/>
<organism evidence="1 2">
    <name type="scientific">Mobiluncus mulieris</name>
    <dbReference type="NCBI Taxonomy" id="2052"/>
    <lineage>
        <taxon>Bacteria</taxon>
        <taxon>Bacillati</taxon>
        <taxon>Actinomycetota</taxon>
        <taxon>Actinomycetes</taxon>
        <taxon>Actinomycetales</taxon>
        <taxon>Actinomycetaceae</taxon>
        <taxon>Mobiluncus</taxon>
    </lineage>
</organism>
<dbReference type="Proteomes" id="UP000255284">
    <property type="component" value="Unassembled WGS sequence"/>
</dbReference>
<evidence type="ECO:0000313" key="1">
    <source>
        <dbReference type="EMBL" id="STO09676.1"/>
    </source>
</evidence>
<dbReference type="RefSeq" id="WP_255312766.1">
    <property type="nucleotide sequence ID" value="NZ_UGGQ01000003.1"/>
</dbReference>
<name>A0A8G2HR94_9ACTO</name>